<dbReference type="InterPro" id="IPR020846">
    <property type="entry name" value="MFS_dom"/>
</dbReference>
<feature type="compositionally biased region" description="Low complexity" evidence="3">
    <location>
        <begin position="9"/>
        <end position="26"/>
    </location>
</feature>
<keyword evidence="2" id="KW-0175">Coiled coil</keyword>
<name>A0AAV2N890_9HYME</name>
<feature type="transmembrane region" description="Helical" evidence="4">
    <location>
        <begin position="130"/>
        <end position="152"/>
    </location>
</feature>
<dbReference type="Gene3D" id="1.20.1250.20">
    <property type="entry name" value="MFS general substrate transporter like domains"/>
    <property type="match status" value="2"/>
</dbReference>
<keyword evidence="4" id="KW-0472">Membrane</keyword>
<dbReference type="Pfam" id="PF07690">
    <property type="entry name" value="MFS_1"/>
    <property type="match status" value="2"/>
</dbReference>
<evidence type="ECO:0000259" key="5">
    <source>
        <dbReference type="PROSITE" id="PS50850"/>
    </source>
</evidence>
<feature type="transmembrane region" description="Helical" evidence="4">
    <location>
        <begin position="60"/>
        <end position="86"/>
    </location>
</feature>
<evidence type="ECO:0000256" key="1">
    <source>
        <dbReference type="ARBA" id="ARBA00004141"/>
    </source>
</evidence>
<feature type="domain" description="Major facilitator superfamily (MFS) profile" evidence="5">
    <location>
        <begin position="63"/>
        <end position="599"/>
    </location>
</feature>
<feature type="transmembrane region" description="Helical" evidence="4">
    <location>
        <begin position="505"/>
        <end position="530"/>
    </location>
</feature>
<feature type="transmembrane region" description="Helical" evidence="4">
    <location>
        <begin position="451"/>
        <end position="474"/>
    </location>
</feature>
<accession>A0AAV2N890</accession>
<dbReference type="InterPro" id="IPR011701">
    <property type="entry name" value="MFS"/>
</dbReference>
<feature type="transmembrane region" description="Helical" evidence="4">
    <location>
        <begin position="481"/>
        <end position="499"/>
    </location>
</feature>
<dbReference type="PANTHER" id="PTHR11360:SF309">
    <property type="entry name" value="MONOCARBOXYLATE TRANSPORTER 7-LIKE PROTEIN"/>
    <property type="match status" value="1"/>
</dbReference>
<dbReference type="InterPro" id="IPR050327">
    <property type="entry name" value="Proton-linked_MCT"/>
</dbReference>
<dbReference type="AlphaFoldDB" id="A0AAV2N890"/>
<dbReference type="InterPro" id="IPR036259">
    <property type="entry name" value="MFS_trans_sf"/>
</dbReference>
<feature type="transmembrane region" description="Helical" evidence="4">
    <location>
        <begin position="575"/>
        <end position="595"/>
    </location>
</feature>
<evidence type="ECO:0000256" key="4">
    <source>
        <dbReference type="SAM" id="Phobius"/>
    </source>
</evidence>
<dbReference type="EMBL" id="OZ034834">
    <property type="protein sequence ID" value="CAL1675698.1"/>
    <property type="molecule type" value="Genomic_DNA"/>
</dbReference>
<dbReference type="SUPFAM" id="SSF103473">
    <property type="entry name" value="MFS general substrate transporter"/>
    <property type="match status" value="1"/>
</dbReference>
<comment type="subcellular location">
    <subcellularLocation>
        <location evidence="1">Membrane</location>
        <topology evidence="1">Multi-pass membrane protein</topology>
    </subcellularLocation>
</comment>
<dbReference type="GO" id="GO:0008028">
    <property type="term" value="F:monocarboxylic acid transmembrane transporter activity"/>
    <property type="evidence" value="ECO:0007669"/>
    <property type="project" value="TreeGrafter"/>
</dbReference>
<keyword evidence="7" id="KW-1185">Reference proteome</keyword>
<dbReference type="PROSITE" id="PS50850">
    <property type="entry name" value="MFS"/>
    <property type="match status" value="1"/>
</dbReference>
<feature type="transmembrane region" description="Helical" evidence="4">
    <location>
        <begin position="217"/>
        <end position="236"/>
    </location>
</feature>
<evidence type="ECO:0000256" key="3">
    <source>
        <dbReference type="SAM" id="MobiDB-lite"/>
    </source>
</evidence>
<proteinExistence type="predicted"/>
<protein>
    <recommendedName>
        <fullName evidence="5">Major facilitator superfamily (MFS) profile domain-containing protein</fullName>
    </recommendedName>
</protein>
<keyword evidence="4" id="KW-1133">Transmembrane helix</keyword>
<reference evidence="6" key="1">
    <citation type="submission" date="2024-04" db="EMBL/GenBank/DDBJ databases">
        <authorList>
            <consortium name="Molecular Ecology Group"/>
        </authorList>
    </citation>
    <scope>NUCLEOTIDE SEQUENCE</scope>
</reference>
<feature type="transmembrane region" description="Helical" evidence="4">
    <location>
        <begin position="415"/>
        <end position="439"/>
    </location>
</feature>
<evidence type="ECO:0000313" key="7">
    <source>
        <dbReference type="Proteomes" id="UP001497644"/>
    </source>
</evidence>
<dbReference type="PANTHER" id="PTHR11360">
    <property type="entry name" value="MONOCARBOXYLATE TRANSPORTER"/>
    <property type="match status" value="1"/>
</dbReference>
<gene>
    <name evidence="6" type="ORF">LPLAT_LOCUS2021</name>
</gene>
<feature type="region of interest" description="Disordered" evidence="3">
    <location>
        <begin position="1"/>
        <end position="31"/>
    </location>
</feature>
<organism evidence="6 7">
    <name type="scientific">Lasius platythorax</name>
    <dbReference type="NCBI Taxonomy" id="488582"/>
    <lineage>
        <taxon>Eukaryota</taxon>
        <taxon>Metazoa</taxon>
        <taxon>Ecdysozoa</taxon>
        <taxon>Arthropoda</taxon>
        <taxon>Hexapoda</taxon>
        <taxon>Insecta</taxon>
        <taxon>Pterygota</taxon>
        <taxon>Neoptera</taxon>
        <taxon>Endopterygota</taxon>
        <taxon>Hymenoptera</taxon>
        <taxon>Apocrita</taxon>
        <taxon>Aculeata</taxon>
        <taxon>Formicoidea</taxon>
        <taxon>Formicidae</taxon>
        <taxon>Formicinae</taxon>
        <taxon>Lasius</taxon>
        <taxon>Lasius</taxon>
    </lineage>
</organism>
<evidence type="ECO:0000313" key="6">
    <source>
        <dbReference type="EMBL" id="CAL1675698.1"/>
    </source>
</evidence>
<feature type="transmembrane region" description="Helical" evidence="4">
    <location>
        <begin position="98"/>
        <end position="118"/>
    </location>
</feature>
<feature type="coiled-coil region" evidence="2">
    <location>
        <begin position="364"/>
        <end position="398"/>
    </location>
</feature>
<feature type="transmembrane region" description="Helical" evidence="4">
    <location>
        <begin position="158"/>
        <end position="180"/>
    </location>
</feature>
<dbReference type="GO" id="GO:0016020">
    <property type="term" value="C:membrane"/>
    <property type="evidence" value="ECO:0007669"/>
    <property type="project" value="UniProtKB-SubCell"/>
</dbReference>
<sequence length="612" mass="68315">MTIERKHSMTVTKTNSTTTSAPTINNGTRNKKKSTTIKIEELINKEDEITLEDLAPDGGWGWMIALAMILIFFTTMGPSSSFGIIFGDFLEASGQAGMASSLSNSLFMITFSIASLLTNTLLKRYSTRPVGIVGVLFFAVSDIMLAFIRNIYEMAFLYFIQGFGLGLIITICNTVFNSYFVKKRTKVMSAAQVIIALGGIIYPTLFEKLMMLYGFRGTAAIMGAISLNGIVGMTLMHPVEWHAKKLDDVRAEKAREKEQRFQELSNQRRSTIDVIHMSSKTKWSSLRSLKEESGTQVPLLIETLKPSAQRVASNSEIESGTRERAKSVSMRESLARPFSALSASSLVNLATSVSVLGQQYLEKRSWEEQTNKEIQEEKENEKQNAEEKQEEIKEMKYKKILKELLDMSLIKNCGFLNLCCGVSFVCTADYAFSSFLPLIMTDMGYTKRDGALTITISGIAELVSKVLLTIFTLIVDVKAKYLFFAAMIVTQFARLGFLLCEHTLMGAFIMTALIGLARSWLLVPQPLVIIEDISIEKFASAYGVFGIISGLVTIIFGAIVGLIKDWTDSFDIYQVSLLVLNGAFIIPWALQFIFVDLRKRRRQRAQETITKS</sequence>
<dbReference type="Proteomes" id="UP001497644">
    <property type="component" value="Chromosome 11"/>
</dbReference>
<feature type="transmembrane region" description="Helical" evidence="4">
    <location>
        <begin position="187"/>
        <end position="205"/>
    </location>
</feature>
<feature type="transmembrane region" description="Helical" evidence="4">
    <location>
        <begin position="542"/>
        <end position="563"/>
    </location>
</feature>
<keyword evidence="4" id="KW-0812">Transmembrane</keyword>
<evidence type="ECO:0000256" key="2">
    <source>
        <dbReference type="SAM" id="Coils"/>
    </source>
</evidence>